<reference evidence="4 6" key="1">
    <citation type="submission" date="2017-09" db="EMBL/GenBank/DDBJ databases">
        <title>Genome sequence of Lactobacillus brevis D7.</title>
        <authorList>
            <person name="Kwon M.-S."/>
            <person name="Lim S.K."/>
            <person name="Choi H.-J."/>
        </authorList>
    </citation>
    <scope>NUCLEOTIDE SEQUENCE [LARGE SCALE GENOMIC DNA]</scope>
    <source>
        <strain evidence="4 6">D7</strain>
    </source>
</reference>
<dbReference type="AlphaFoldDB" id="A0A0C1PVF2"/>
<dbReference type="Gene3D" id="1.10.10.60">
    <property type="entry name" value="Homeodomain-like"/>
    <property type="match status" value="1"/>
</dbReference>
<dbReference type="Proteomes" id="UP000307074">
    <property type="component" value="Chromosome"/>
</dbReference>
<evidence type="ECO:0000256" key="1">
    <source>
        <dbReference type="ARBA" id="ARBA00023125"/>
    </source>
</evidence>
<dbReference type="EMBL" id="CP031198">
    <property type="protein sequence ID" value="QCZ52066.1"/>
    <property type="molecule type" value="Genomic_DNA"/>
</dbReference>
<feature type="domain" description="HTH tetR-type" evidence="3">
    <location>
        <begin position="9"/>
        <end position="69"/>
    </location>
</feature>
<reference evidence="5 7" key="2">
    <citation type="submission" date="2018-07" db="EMBL/GenBank/DDBJ databases">
        <authorList>
            <person name="Feyereisen M."/>
        </authorList>
    </citation>
    <scope>NUCLEOTIDE SEQUENCE [LARGE SCALE GENOMIC DNA]</scope>
    <source>
        <strain evidence="5 7">UCCLBBS449</strain>
    </source>
</reference>
<evidence type="ECO:0000313" key="4">
    <source>
        <dbReference type="EMBL" id="PBQ22541.1"/>
    </source>
</evidence>
<accession>A0A0C1PVF2</accession>
<dbReference type="Gene3D" id="1.10.357.10">
    <property type="entry name" value="Tetracycline Repressor, domain 2"/>
    <property type="match status" value="1"/>
</dbReference>
<dbReference type="PROSITE" id="PS50977">
    <property type="entry name" value="HTH_TETR_2"/>
    <property type="match status" value="1"/>
</dbReference>
<keyword evidence="1 2" id="KW-0238">DNA-binding</keyword>
<dbReference type="Pfam" id="PF00440">
    <property type="entry name" value="TetR_N"/>
    <property type="match status" value="1"/>
</dbReference>
<dbReference type="Proteomes" id="UP000217918">
    <property type="component" value="Unassembled WGS sequence"/>
</dbReference>
<dbReference type="InterPro" id="IPR001647">
    <property type="entry name" value="HTH_TetR"/>
</dbReference>
<evidence type="ECO:0000313" key="6">
    <source>
        <dbReference type="Proteomes" id="UP000217918"/>
    </source>
</evidence>
<dbReference type="InterPro" id="IPR036271">
    <property type="entry name" value="Tet_transcr_reg_TetR-rel_C_sf"/>
</dbReference>
<proteinExistence type="predicted"/>
<sequence>MTKTRRRGAELNAAIYQATRTILEQDGLAQLTFAKVAEVAGTSKPVIYRHWDSPFTLALLAIQDKIKTDNHGRLDQLTLTGHNLATDLFQVLKRFTLSMDAYGQALMNTWFTGLDHEQTAQLQQMLTAVKEIDSHAIDHVLQRAQQRHELTRTNLPDNLKLLPFDWIRYQRFVNQPIDDRQLTDFVQTVLLPSYTAALTD</sequence>
<evidence type="ECO:0000256" key="2">
    <source>
        <dbReference type="PROSITE-ProRule" id="PRU00335"/>
    </source>
</evidence>
<evidence type="ECO:0000259" key="3">
    <source>
        <dbReference type="PROSITE" id="PS50977"/>
    </source>
</evidence>
<dbReference type="GO" id="GO:0003677">
    <property type="term" value="F:DNA binding"/>
    <property type="evidence" value="ECO:0007669"/>
    <property type="project" value="UniProtKB-UniRule"/>
</dbReference>
<protein>
    <submittedName>
        <fullName evidence="5">TetR family transcriptional regulator</fullName>
    </submittedName>
    <submittedName>
        <fullName evidence="4">TetR/AcrR family transcriptional regulator</fullName>
    </submittedName>
</protein>
<dbReference type="SUPFAM" id="SSF46689">
    <property type="entry name" value="Homeodomain-like"/>
    <property type="match status" value="1"/>
</dbReference>
<evidence type="ECO:0000313" key="7">
    <source>
        <dbReference type="Proteomes" id="UP000307074"/>
    </source>
</evidence>
<organism evidence="4 6">
    <name type="scientific">Levilactobacillus brevis</name>
    <name type="common">Lactobacillus brevis</name>
    <dbReference type="NCBI Taxonomy" id="1580"/>
    <lineage>
        <taxon>Bacteria</taxon>
        <taxon>Bacillati</taxon>
        <taxon>Bacillota</taxon>
        <taxon>Bacilli</taxon>
        <taxon>Lactobacillales</taxon>
        <taxon>Lactobacillaceae</taxon>
        <taxon>Levilactobacillus</taxon>
    </lineage>
</organism>
<dbReference type="OrthoDB" id="9796019at2"/>
<dbReference type="EMBL" id="NVYO01000001">
    <property type="protein sequence ID" value="PBQ22541.1"/>
    <property type="molecule type" value="Genomic_DNA"/>
</dbReference>
<dbReference type="RefSeq" id="WP_024526002.1">
    <property type="nucleotide sequence ID" value="NZ_CAKMAP010000001.1"/>
</dbReference>
<dbReference type="SUPFAM" id="SSF48498">
    <property type="entry name" value="Tetracyclin repressor-like, C-terminal domain"/>
    <property type="match status" value="1"/>
</dbReference>
<dbReference type="InterPro" id="IPR009057">
    <property type="entry name" value="Homeodomain-like_sf"/>
</dbReference>
<evidence type="ECO:0000313" key="5">
    <source>
        <dbReference type="EMBL" id="QCZ52066.1"/>
    </source>
</evidence>
<name>A0A0C1PVF2_LEVBR</name>
<gene>
    <name evidence="4" type="ORF">CNR29_00325</name>
    <name evidence="5" type="ORF">UCCLBBS449_0065</name>
</gene>
<feature type="DNA-binding region" description="H-T-H motif" evidence="2">
    <location>
        <begin position="32"/>
        <end position="51"/>
    </location>
</feature>